<dbReference type="AlphaFoldDB" id="A0A388TK92"/>
<comment type="caution">
    <text evidence="1">The sequence shown here is derived from an EMBL/GenBank/DDBJ whole genome shotgun (WGS) entry which is preliminary data.</text>
</comment>
<reference evidence="1 2" key="1">
    <citation type="journal article" date="2019" name="ISME J.">
        <title>Genome analyses of uncultured TG2/ZB3 bacteria in 'Margulisbacteria' specifically attached to ectosymbiotic spirochetes of protists in the termite gut.</title>
        <authorList>
            <person name="Utami Y.D."/>
            <person name="Kuwahara H."/>
            <person name="Igai K."/>
            <person name="Murakami T."/>
            <person name="Sugaya K."/>
            <person name="Morikawa T."/>
            <person name="Nagura Y."/>
            <person name="Yuki M."/>
            <person name="Deevong P."/>
            <person name="Inoue T."/>
            <person name="Kihara K."/>
            <person name="Lo N."/>
            <person name="Yamada A."/>
            <person name="Ohkuma M."/>
            <person name="Hongoh Y."/>
        </authorList>
    </citation>
    <scope>NUCLEOTIDE SEQUENCE [LARGE SCALE GENOMIC DNA]</scope>
    <source>
        <strain evidence="1">RsDinE6-01</strain>
    </source>
</reference>
<proteinExistence type="predicted"/>
<sequence length="109" mass="11810">MYTKLLSYMAADKGLGDFIESLYARPQTVDVLNAIDICSGARNSLFRSAGFQRELLRLSLNEITVPASPPAKAIALTEVLPDQPTIRAGIHHEAHHHHGLDVLAAAIVP</sequence>
<keyword evidence="2" id="KW-1185">Reference proteome</keyword>
<accession>A0A388TK92</accession>
<name>A0A388TK92_9BACT</name>
<evidence type="ECO:0000313" key="1">
    <source>
        <dbReference type="EMBL" id="GBR77482.1"/>
    </source>
</evidence>
<dbReference type="EMBL" id="BGZP01000002">
    <property type="protein sequence ID" value="GBR77482.1"/>
    <property type="molecule type" value="Genomic_DNA"/>
</dbReference>
<protein>
    <submittedName>
        <fullName evidence="1">Uncharacterized protein</fullName>
    </submittedName>
</protein>
<organism evidence="1 2">
    <name type="scientific">Candidatus Termititenax dinenymphae</name>
    <dbReference type="NCBI Taxonomy" id="2218523"/>
    <lineage>
        <taxon>Bacteria</taxon>
        <taxon>Bacillati</taxon>
        <taxon>Candidatus Margulisiibacteriota</taxon>
        <taxon>Candidatus Termititenacia</taxon>
        <taxon>Candidatus Termititenacales</taxon>
        <taxon>Candidatus Termititenacaceae</taxon>
        <taxon>Candidatus Termititenax</taxon>
    </lineage>
</organism>
<gene>
    <name evidence="1" type="ORF">RDn1_141</name>
</gene>
<evidence type="ECO:0000313" key="2">
    <source>
        <dbReference type="Proteomes" id="UP000282196"/>
    </source>
</evidence>
<dbReference type="Proteomes" id="UP000282196">
    <property type="component" value="Unassembled WGS sequence"/>
</dbReference>